<dbReference type="Gene3D" id="3.90.550.10">
    <property type="entry name" value="Spore Coat Polysaccharide Biosynthesis Protein SpsA, Chain A"/>
    <property type="match status" value="1"/>
</dbReference>
<dbReference type="PANTHER" id="PTHR22916:SF51">
    <property type="entry name" value="GLYCOSYLTRANSFERASE EPSH-RELATED"/>
    <property type="match status" value="1"/>
</dbReference>
<dbReference type="Proteomes" id="UP001500279">
    <property type="component" value="Unassembled WGS sequence"/>
</dbReference>
<protein>
    <recommendedName>
        <fullName evidence="3">Glycosyltransferase 2-like domain-containing protein</fullName>
    </recommendedName>
</protein>
<dbReference type="Pfam" id="PF00535">
    <property type="entry name" value="Glycos_transf_2"/>
    <property type="match status" value="1"/>
</dbReference>
<dbReference type="RefSeq" id="WP_231011749.1">
    <property type="nucleotide sequence ID" value="NZ_BAAAEW010000003.1"/>
</dbReference>
<accession>A0ABP3UQP8</accession>
<sequence>MAALLTLICPVYKAGEHIVALIDSLISAVNSEQVKLIFVDDASPDDSVARAQARLAERAGVVRFGVEWCLQPVNQGVAAARNMALDRVSTPYVGMVDSDDLLDPAYLTVLRPLMLQRRWDIIEFGFREFSAAKPALLSGPGAPPSGRLLPSSQLNPFETGFFSWSRVYATPLLAAVRYPRGTVYEDVHFVAEAFARSTRSVRTSDVLLHYRRHPNSITATRDRRYADHLRNLVGGVLAGLSHHRQQQRLLHLLARRCVRVLLKGLRIKPADERRAFLAACHAPLQQLAGALRTERAGWRAMAWLWVCQRIVGSPLASGGGQQVGSL</sequence>
<dbReference type="SUPFAM" id="SSF53448">
    <property type="entry name" value="Nucleotide-diphospho-sugar transferases"/>
    <property type="match status" value="1"/>
</dbReference>
<evidence type="ECO:0000313" key="4">
    <source>
        <dbReference type="EMBL" id="GAA0740626.1"/>
    </source>
</evidence>
<evidence type="ECO:0000256" key="2">
    <source>
        <dbReference type="ARBA" id="ARBA00022679"/>
    </source>
</evidence>
<dbReference type="CDD" id="cd00761">
    <property type="entry name" value="Glyco_tranf_GTA_type"/>
    <property type="match status" value="1"/>
</dbReference>
<keyword evidence="5" id="KW-1185">Reference proteome</keyword>
<evidence type="ECO:0000256" key="1">
    <source>
        <dbReference type="ARBA" id="ARBA00022676"/>
    </source>
</evidence>
<keyword evidence="1" id="KW-0328">Glycosyltransferase</keyword>
<dbReference type="InterPro" id="IPR001173">
    <property type="entry name" value="Glyco_trans_2-like"/>
</dbReference>
<dbReference type="PANTHER" id="PTHR22916">
    <property type="entry name" value="GLYCOSYLTRANSFERASE"/>
    <property type="match status" value="1"/>
</dbReference>
<organism evidence="4 5">
    <name type="scientific">Ideonella azotifigens</name>
    <dbReference type="NCBI Taxonomy" id="513160"/>
    <lineage>
        <taxon>Bacteria</taxon>
        <taxon>Pseudomonadati</taxon>
        <taxon>Pseudomonadota</taxon>
        <taxon>Betaproteobacteria</taxon>
        <taxon>Burkholderiales</taxon>
        <taxon>Sphaerotilaceae</taxon>
        <taxon>Ideonella</taxon>
    </lineage>
</organism>
<dbReference type="EMBL" id="BAAAEW010000003">
    <property type="protein sequence ID" value="GAA0740626.1"/>
    <property type="molecule type" value="Genomic_DNA"/>
</dbReference>
<evidence type="ECO:0000259" key="3">
    <source>
        <dbReference type="Pfam" id="PF00535"/>
    </source>
</evidence>
<comment type="caution">
    <text evidence="4">The sequence shown here is derived from an EMBL/GenBank/DDBJ whole genome shotgun (WGS) entry which is preliminary data.</text>
</comment>
<keyword evidence="2" id="KW-0808">Transferase</keyword>
<dbReference type="InterPro" id="IPR029044">
    <property type="entry name" value="Nucleotide-diphossugar_trans"/>
</dbReference>
<gene>
    <name evidence="4" type="ORF">GCM10009107_02430</name>
</gene>
<evidence type="ECO:0000313" key="5">
    <source>
        <dbReference type="Proteomes" id="UP001500279"/>
    </source>
</evidence>
<name>A0ABP3UQP8_9BURK</name>
<proteinExistence type="predicted"/>
<feature type="domain" description="Glycosyltransferase 2-like" evidence="3">
    <location>
        <begin position="7"/>
        <end position="116"/>
    </location>
</feature>
<reference evidence="5" key="1">
    <citation type="journal article" date="2019" name="Int. J. Syst. Evol. Microbiol.">
        <title>The Global Catalogue of Microorganisms (GCM) 10K type strain sequencing project: providing services to taxonomists for standard genome sequencing and annotation.</title>
        <authorList>
            <consortium name="The Broad Institute Genomics Platform"/>
            <consortium name="The Broad Institute Genome Sequencing Center for Infectious Disease"/>
            <person name="Wu L."/>
            <person name="Ma J."/>
        </authorList>
    </citation>
    <scope>NUCLEOTIDE SEQUENCE [LARGE SCALE GENOMIC DNA]</scope>
    <source>
        <strain evidence="5">JCM 15503</strain>
    </source>
</reference>